<dbReference type="PROSITE" id="PS51746">
    <property type="entry name" value="PPM_2"/>
    <property type="match status" value="1"/>
</dbReference>
<dbReference type="InterPro" id="IPR015655">
    <property type="entry name" value="PP2C"/>
</dbReference>
<accession>A0ABS9CH55</accession>
<dbReference type="SMART" id="SM00331">
    <property type="entry name" value="PP2C_SIG"/>
    <property type="match status" value="1"/>
</dbReference>
<dbReference type="Proteomes" id="UP001200470">
    <property type="component" value="Unassembled WGS sequence"/>
</dbReference>
<keyword evidence="3" id="KW-1185">Reference proteome</keyword>
<comment type="caution">
    <text evidence="2">The sequence shown here is derived from an EMBL/GenBank/DDBJ whole genome shotgun (WGS) entry which is preliminary data.</text>
</comment>
<dbReference type="InterPro" id="IPR001932">
    <property type="entry name" value="PPM-type_phosphatase-like_dom"/>
</dbReference>
<dbReference type="CDD" id="cd00143">
    <property type="entry name" value="PP2Cc"/>
    <property type="match status" value="1"/>
</dbReference>
<proteinExistence type="predicted"/>
<sequence>MSKITITASSRVGCIRSNNEDMILVENKYVRSEACDLQFFTENKDRFIVALADGMGGHNAGEVASEETLRNLHFFIHDLPAHMSEGALCEAMVEWLVSINKIISSRGVADRKLQEMGTTLVGILYYEGNYFWMNCGDSRLYMLSDGKLKQITTDHSLNVMTGVKRHSNVITNCIGAGCTTSFLDFTEFTNDVKAGCTFLLCSDGLSDMVDDENIEKLLNEGKDANALCEAAITAGGFDNVSACVVAVAESH</sequence>
<gene>
    <name evidence="2" type="ORF">I6E12_09770</name>
</gene>
<feature type="domain" description="PPM-type phosphatase" evidence="1">
    <location>
        <begin position="21"/>
        <end position="247"/>
    </location>
</feature>
<dbReference type="InterPro" id="IPR036457">
    <property type="entry name" value="PPM-type-like_dom_sf"/>
</dbReference>
<organism evidence="2 3">
    <name type="scientific">Xylanibacter brevis</name>
    <dbReference type="NCBI Taxonomy" id="83231"/>
    <lineage>
        <taxon>Bacteria</taxon>
        <taxon>Pseudomonadati</taxon>
        <taxon>Bacteroidota</taxon>
        <taxon>Bacteroidia</taxon>
        <taxon>Bacteroidales</taxon>
        <taxon>Prevotellaceae</taxon>
        <taxon>Xylanibacter</taxon>
    </lineage>
</organism>
<dbReference type="RefSeq" id="WP_301638421.1">
    <property type="nucleotide sequence ID" value="NZ_JADYTN010000023.1"/>
</dbReference>
<dbReference type="Gene3D" id="3.60.40.10">
    <property type="entry name" value="PPM-type phosphatase domain"/>
    <property type="match status" value="1"/>
</dbReference>
<dbReference type="SMART" id="SM00332">
    <property type="entry name" value="PP2Cc"/>
    <property type="match status" value="1"/>
</dbReference>
<dbReference type="EMBL" id="JADYTN010000023">
    <property type="protein sequence ID" value="MCF2564399.1"/>
    <property type="molecule type" value="Genomic_DNA"/>
</dbReference>
<evidence type="ECO:0000313" key="2">
    <source>
        <dbReference type="EMBL" id="MCF2564399.1"/>
    </source>
</evidence>
<dbReference type="Pfam" id="PF13672">
    <property type="entry name" value="PP2C_2"/>
    <property type="match status" value="1"/>
</dbReference>
<reference evidence="2 3" key="1">
    <citation type="submission" date="2020-12" db="EMBL/GenBank/DDBJ databases">
        <title>Whole genome sequences of gut porcine anaerobes.</title>
        <authorList>
            <person name="Kubasova T."/>
            <person name="Jahodarova E."/>
            <person name="Rychlik I."/>
        </authorList>
    </citation>
    <scope>NUCLEOTIDE SEQUENCE [LARGE SCALE GENOMIC DNA]</scope>
    <source>
        <strain evidence="2 3">An925</strain>
    </source>
</reference>
<name>A0ABS9CH55_9BACT</name>
<dbReference type="PANTHER" id="PTHR47992">
    <property type="entry name" value="PROTEIN PHOSPHATASE"/>
    <property type="match status" value="1"/>
</dbReference>
<protein>
    <submittedName>
        <fullName evidence="2">Serine/threonine-protein phosphatase</fullName>
    </submittedName>
</protein>
<evidence type="ECO:0000313" key="3">
    <source>
        <dbReference type="Proteomes" id="UP001200470"/>
    </source>
</evidence>
<dbReference type="SUPFAM" id="SSF81606">
    <property type="entry name" value="PP2C-like"/>
    <property type="match status" value="1"/>
</dbReference>
<evidence type="ECO:0000259" key="1">
    <source>
        <dbReference type="PROSITE" id="PS51746"/>
    </source>
</evidence>